<proteinExistence type="predicted"/>
<keyword evidence="4" id="KW-1185">Reference proteome</keyword>
<dbReference type="eggNOG" id="COG1946">
    <property type="taxonomic scope" value="Bacteria"/>
</dbReference>
<dbReference type="AlphaFoldDB" id="A4A6Z6"/>
<dbReference type="InterPro" id="IPR049450">
    <property type="entry name" value="ACOT8-like_C"/>
</dbReference>
<name>A4A6Z6_9GAMM</name>
<evidence type="ECO:0000259" key="2">
    <source>
        <dbReference type="Pfam" id="PF20789"/>
    </source>
</evidence>
<dbReference type="Pfam" id="PF20789">
    <property type="entry name" value="4HBT_3C"/>
    <property type="match status" value="1"/>
</dbReference>
<dbReference type="RefSeq" id="WP_008292884.1">
    <property type="nucleotide sequence ID" value="NZ_CM002299.1"/>
</dbReference>
<evidence type="ECO:0000259" key="1">
    <source>
        <dbReference type="Pfam" id="PF13622"/>
    </source>
</evidence>
<feature type="domain" description="Acyl-CoA thioesterase-like C-terminal" evidence="2">
    <location>
        <begin position="133"/>
        <end position="259"/>
    </location>
</feature>
<dbReference type="InterPro" id="IPR029069">
    <property type="entry name" value="HotDog_dom_sf"/>
</dbReference>
<dbReference type="Pfam" id="PF13622">
    <property type="entry name" value="4HBT_3"/>
    <property type="match status" value="1"/>
</dbReference>
<reference evidence="3 4" key="2">
    <citation type="journal article" date="2009" name="PLoS ONE">
        <title>The photosynthetic apparatus and its regulation in the aerobic gammaproteobacterium Congregibacter litoralis gen. nov., sp. nov.</title>
        <authorList>
            <person name="Spring S."/>
            <person name="Lunsdorf H."/>
            <person name="Fuchs B.M."/>
            <person name="Tindall B.J."/>
        </authorList>
    </citation>
    <scope>NUCLEOTIDE SEQUENCE [LARGE SCALE GENOMIC DNA]</scope>
    <source>
        <strain evidence="3">KT71</strain>
    </source>
</reference>
<protein>
    <submittedName>
        <fullName evidence="3">Acyl-CoA thioesterase</fullName>
    </submittedName>
</protein>
<accession>A4A6Z6</accession>
<sequence length="262" mass="27554">MLFTDLLAATTRDSDALRLNAPDSWKQDRTLYGGLTSSVALHAARELTGESRKLRSALISFVGPSADEILATAQLLRSGRTAATVRASLSSGGTSATEALLTFSDTRDSAVLCEPSPANAVTAPDLANALDLAAKGGPVFIRNFDIVPAGGSIPMSGASVPEMTWWARHKDPSARGSDLGLLCIGDVLPPAALTMATKPVAVSSVTWMIDIVADDLSTEDGWYLFRSSAECVRGGFSTQDMSIWNSEGELVAKGRQTVTMFG</sequence>
<gene>
    <name evidence="3" type="ORF">KT71_02422</name>
</gene>
<feature type="domain" description="Acyl-CoA thioesterase-like N-terminal HotDog" evidence="1">
    <location>
        <begin position="22"/>
        <end position="103"/>
    </location>
</feature>
<dbReference type="InterPro" id="IPR042171">
    <property type="entry name" value="Acyl-CoA_hotdog"/>
</dbReference>
<evidence type="ECO:0000313" key="4">
    <source>
        <dbReference type="Proteomes" id="UP000019205"/>
    </source>
</evidence>
<dbReference type="EMBL" id="AAOA02000002">
    <property type="protein sequence ID" value="EAQ98065.1"/>
    <property type="molecule type" value="Genomic_DNA"/>
</dbReference>
<evidence type="ECO:0000313" key="3">
    <source>
        <dbReference type="EMBL" id="EAQ98065.1"/>
    </source>
</evidence>
<dbReference type="STRING" id="314285.KT71_02422"/>
<organism evidence="3 4">
    <name type="scientific">Congregibacter litoralis KT71</name>
    <dbReference type="NCBI Taxonomy" id="314285"/>
    <lineage>
        <taxon>Bacteria</taxon>
        <taxon>Pseudomonadati</taxon>
        <taxon>Pseudomonadota</taxon>
        <taxon>Gammaproteobacteria</taxon>
        <taxon>Cellvibrionales</taxon>
        <taxon>Halieaceae</taxon>
        <taxon>Congregibacter</taxon>
    </lineage>
</organism>
<comment type="caution">
    <text evidence="3">The sequence shown here is derived from an EMBL/GenBank/DDBJ whole genome shotgun (WGS) entry which is preliminary data.</text>
</comment>
<dbReference type="OrthoDB" id="7059210at2"/>
<dbReference type="Gene3D" id="2.40.160.210">
    <property type="entry name" value="Acyl-CoA thioesterase, double hotdog domain"/>
    <property type="match status" value="1"/>
</dbReference>
<dbReference type="Proteomes" id="UP000019205">
    <property type="component" value="Chromosome"/>
</dbReference>
<dbReference type="InterPro" id="IPR049449">
    <property type="entry name" value="TesB_ACOT8-like_N"/>
</dbReference>
<dbReference type="SUPFAM" id="SSF54637">
    <property type="entry name" value="Thioesterase/thiol ester dehydrase-isomerase"/>
    <property type="match status" value="2"/>
</dbReference>
<dbReference type="HOGENOM" id="CLU_084775_1_0_6"/>
<reference evidence="3 4" key="1">
    <citation type="journal article" date="2007" name="Proc. Natl. Acad. Sci. U.S.A.">
        <title>Characterization of a marine gammaproteobacterium capable of aerobic anoxygenic photosynthesis.</title>
        <authorList>
            <person name="Fuchs B.M."/>
            <person name="Spring S."/>
            <person name="Teeling H."/>
            <person name="Quast C."/>
            <person name="Wulf J."/>
            <person name="Schattenhofer M."/>
            <person name="Yan S."/>
            <person name="Ferriera S."/>
            <person name="Johnson J."/>
            <person name="Glockner F.O."/>
            <person name="Amann R."/>
        </authorList>
    </citation>
    <scope>NUCLEOTIDE SEQUENCE [LARGE SCALE GENOMIC DNA]</scope>
    <source>
        <strain evidence="3">KT71</strain>
    </source>
</reference>